<dbReference type="OrthoDB" id="432483at2759"/>
<dbReference type="HOGENOM" id="CLU_1732721_0_0_1"/>
<comment type="caution">
    <text evidence="2">The sequence shown here is derived from an EMBL/GenBank/DDBJ whole genome shotgun (WGS) entry which is preliminary data.</text>
</comment>
<organism evidence="2 3">
    <name type="scientific">Thanatephorus cucumeris (strain AG1-IA)</name>
    <name type="common">Rice sheath blight fungus</name>
    <name type="synonym">Rhizoctonia solani</name>
    <dbReference type="NCBI Taxonomy" id="983506"/>
    <lineage>
        <taxon>Eukaryota</taxon>
        <taxon>Fungi</taxon>
        <taxon>Dikarya</taxon>
        <taxon>Basidiomycota</taxon>
        <taxon>Agaricomycotina</taxon>
        <taxon>Agaricomycetes</taxon>
        <taxon>Cantharellales</taxon>
        <taxon>Ceratobasidiaceae</taxon>
        <taxon>Rhizoctonia</taxon>
        <taxon>Rhizoctonia solani AG-1</taxon>
    </lineage>
</organism>
<sequence>MKESSSLDLDGSKRAATAPGTPVPTTPALFTNEDGMEPAPTNPMDDLFVGFSSVTLHYDDAVLPQLTPCEFCENLGVMGPFATEPNPGSAIERIPGGGSSNPICVTNLDEYWSDRCCAHLAYCKRIFEPLGVSPSTPNHVLNHHICRLHLV</sequence>
<feature type="compositionally biased region" description="Basic and acidic residues" evidence="1">
    <location>
        <begin position="1"/>
        <end position="13"/>
    </location>
</feature>
<proteinExistence type="predicted"/>
<gene>
    <name evidence="2" type="ORF">AG1IA_02716</name>
</gene>
<feature type="region of interest" description="Disordered" evidence="1">
    <location>
        <begin position="1"/>
        <end position="42"/>
    </location>
</feature>
<dbReference type="EMBL" id="AFRT01000588">
    <property type="protein sequence ID" value="ELU43256.1"/>
    <property type="molecule type" value="Genomic_DNA"/>
</dbReference>
<evidence type="ECO:0000313" key="3">
    <source>
        <dbReference type="Proteomes" id="UP000011668"/>
    </source>
</evidence>
<reference evidence="2 3" key="1">
    <citation type="journal article" date="2013" name="Nat. Commun.">
        <title>The evolution and pathogenic mechanisms of the rice sheath blight pathogen.</title>
        <authorList>
            <person name="Zheng A."/>
            <person name="Lin R."/>
            <person name="Xu L."/>
            <person name="Qin P."/>
            <person name="Tang C."/>
            <person name="Ai P."/>
            <person name="Zhang D."/>
            <person name="Liu Y."/>
            <person name="Sun Z."/>
            <person name="Feng H."/>
            <person name="Wang Y."/>
            <person name="Chen Y."/>
            <person name="Liang X."/>
            <person name="Fu R."/>
            <person name="Li Q."/>
            <person name="Zhang J."/>
            <person name="Yu X."/>
            <person name="Xie Z."/>
            <person name="Ding L."/>
            <person name="Guan P."/>
            <person name="Tang J."/>
            <person name="Liang Y."/>
            <person name="Wang S."/>
            <person name="Deng Q."/>
            <person name="Li S."/>
            <person name="Zhu J."/>
            <person name="Wang L."/>
            <person name="Liu H."/>
            <person name="Li P."/>
        </authorList>
    </citation>
    <scope>NUCLEOTIDE SEQUENCE [LARGE SCALE GENOMIC DNA]</scope>
    <source>
        <strain evidence="3">AG-1 IA</strain>
    </source>
</reference>
<evidence type="ECO:0000313" key="2">
    <source>
        <dbReference type="EMBL" id="ELU43256.1"/>
    </source>
</evidence>
<protein>
    <submittedName>
        <fullName evidence="2">Uncharacterized protein</fullName>
    </submittedName>
</protein>
<dbReference type="AlphaFoldDB" id="L8WYV2"/>
<dbReference type="Proteomes" id="UP000011668">
    <property type="component" value="Unassembled WGS sequence"/>
</dbReference>
<name>L8WYV2_THACA</name>
<evidence type="ECO:0000256" key="1">
    <source>
        <dbReference type="SAM" id="MobiDB-lite"/>
    </source>
</evidence>
<accession>L8WYV2</accession>
<keyword evidence="3" id="KW-1185">Reference proteome</keyword>